<evidence type="ECO:0000259" key="2">
    <source>
        <dbReference type="PROSITE" id="PS50914"/>
    </source>
</evidence>
<proteinExistence type="inferred from homology"/>
<dbReference type="EMBL" id="LVVZ01000014">
    <property type="protein sequence ID" value="OKL44667.1"/>
    <property type="molecule type" value="Genomic_DNA"/>
</dbReference>
<protein>
    <submittedName>
        <fullName evidence="3">Pilus assembly protein</fullName>
    </submittedName>
</protein>
<dbReference type="InterPro" id="IPR001775">
    <property type="entry name" value="GspD/PilQ"/>
</dbReference>
<dbReference type="STRING" id="197461.A3843_07105"/>
<accession>A0A1U7JIX4</accession>
<dbReference type="InterPro" id="IPR004846">
    <property type="entry name" value="T2SS/T3SS_dom"/>
</dbReference>
<comment type="similarity">
    <text evidence="1">Belongs to the bacterial secretin family.</text>
</comment>
<sequence>MGIGAVGGVNGQAHAQTVFPSEVSIDGLSRQEQLLPVGVGRSVVVNSARIVRDVLVSSPEFVDAVVRTDKKVYIFGNQPGQGTVVLFGEGGRQIATFKVRVEQDSTDLAQLISRLLPNSDIEVESLNSNIILSGVALNAQEAQMAVDIAERFAGSPENVVSAVTIAERDQVQLRVTVAEVNRTVLKQLGVNLSGAINTGNFGVGFNTEPGFNVNPSAVNQSSLVGGFLAGGSSVSAEVRALQRDGIARTLAEPTLVAVSGENASFLAGGEFPIPTGYEDGKVSLEFKPYGVGLDFTPVVLAEGRIRLRVKTEVSELSTDGAVSITNGIAVSALKVRRAESTVELPSGGTLVMAGLLQEDYKQEIDATPGLKNLPILGPLFKSRDFRNNQTELVVFVTPYVVRPVATADLSRPTDNLAPPSDASTVFLNQLNRIYNTKEVPLKGGYHGDIGYIYE</sequence>
<dbReference type="Pfam" id="PF13629">
    <property type="entry name" value="T2SS-T3SS_pil_N"/>
    <property type="match status" value="1"/>
</dbReference>
<comment type="caution">
    <text evidence="3">The sequence shown here is derived from an EMBL/GenBank/DDBJ whole genome shotgun (WGS) entry which is preliminary data.</text>
</comment>
<dbReference type="InterPro" id="IPR007055">
    <property type="entry name" value="BON_dom"/>
</dbReference>
<dbReference type="InterPro" id="IPR050810">
    <property type="entry name" value="Bact_Secretion_Sys_Channel"/>
</dbReference>
<dbReference type="Pfam" id="PF04972">
    <property type="entry name" value="BON"/>
    <property type="match status" value="1"/>
</dbReference>
<dbReference type="AlphaFoldDB" id="A0A1U7JIX4"/>
<dbReference type="PANTHER" id="PTHR30332:SF17">
    <property type="entry name" value="TYPE IV PILIATION SYSTEM PROTEIN DR_0774-RELATED"/>
    <property type="match status" value="1"/>
</dbReference>
<gene>
    <name evidence="3" type="ORF">A3843_07105</name>
</gene>
<dbReference type="GO" id="GO:0009306">
    <property type="term" value="P:protein secretion"/>
    <property type="evidence" value="ECO:0007669"/>
    <property type="project" value="InterPro"/>
</dbReference>
<name>A0A1U7JIX4_9HYPH</name>
<organism evidence="3 4">
    <name type="scientific">Pseudovibrio exalbescens</name>
    <dbReference type="NCBI Taxonomy" id="197461"/>
    <lineage>
        <taxon>Bacteria</taxon>
        <taxon>Pseudomonadati</taxon>
        <taxon>Pseudomonadota</taxon>
        <taxon>Alphaproteobacteria</taxon>
        <taxon>Hyphomicrobiales</taxon>
        <taxon>Stappiaceae</taxon>
        <taxon>Pseudovibrio</taxon>
    </lineage>
</organism>
<dbReference type="InterPro" id="IPR032789">
    <property type="entry name" value="T2SS-T3SS_pil_N"/>
</dbReference>
<evidence type="ECO:0000256" key="1">
    <source>
        <dbReference type="RuleBase" id="RU004003"/>
    </source>
</evidence>
<dbReference type="Pfam" id="PF00263">
    <property type="entry name" value="Secretin"/>
    <property type="match status" value="1"/>
</dbReference>
<dbReference type="GO" id="GO:0015627">
    <property type="term" value="C:type II protein secretion system complex"/>
    <property type="evidence" value="ECO:0007669"/>
    <property type="project" value="TreeGrafter"/>
</dbReference>
<dbReference type="PROSITE" id="PS50914">
    <property type="entry name" value="BON"/>
    <property type="match status" value="1"/>
</dbReference>
<keyword evidence="4" id="KW-1185">Reference proteome</keyword>
<dbReference type="PRINTS" id="PR00811">
    <property type="entry name" value="BCTERIALGSPD"/>
</dbReference>
<reference evidence="3 4" key="1">
    <citation type="submission" date="2016-03" db="EMBL/GenBank/DDBJ databases">
        <title>Genome sequence of Nesiotobacter sp. nov., a moderately halophilic alphaproteobacterium isolated from the Yellow Sea, China.</title>
        <authorList>
            <person name="Zhang G."/>
            <person name="Zhang R."/>
        </authorList>
    </citation>
    <scope>NUCLEOTIDE SEQUENCE [LARGE SCALE GENOMIC DNA]</scope>
    <source>
        <strain evidence="3 4">WB1-6</strain>
    </source>
</reference>
<dbReference type="PANTHER" id="PTHR30332">
    <property type="entry name" value="PROBABLE GENERAL SECRETION PATHWAY PROTEIN D"/>
    <property type="match status" value="1"/>
</dbReference>
<evidence type="ECO:0000313" key="3">
    <source>
        <dbReference type="EMBL" id="OKL44667.1"/>
    </source>
</evidence>
<evidence type="ECO:0000313" key="4">
    <source>
        <dbReference type="Proteomes" id="UP000185783"/>
    </source>
</evidence>
<feature type="domain" description="BON" evidence="2">
    <location>
        <begin position="97"/>
        <end position="167"/>
    </location>
</feature>
<dbReference type="Proteomes" id="UP000185783">
    <property type="component" value="Unassembled WGS sequence"/>
</dbReference>